<organism evidence="1 2">
    <name type="scientific">Haemophilus ducreyi</name>
    <dbReference type="NCBI Taxonomy" id="730"/>
    <lineage>
        <taxon>Bacteria</taxon>
        <taxon>Pseudomonadati</taxon>
        <taxon>Pseudomonadota</taxon>
        <taxon>Gammaproteobacteria</taxon>
        <taxon>Pasteurellales</taxon>
        <taxon>Pasteurellaceae</taxon>
        <taxon>Haemophilus</taxon>
    </lineage>
</organism>
<protein>
    <submittedName>
        <fullName evidence="1">Uncharacterized protein</fullName>
    </submittedName>
</protein>
<evidence type="ECO:0000313" key="2">
    <source>
        <dbReference type="Proteomes" id="UP000060132"/>
    </source>
</evidence>
<sequence>MIKCPNCGDEVIERKSRSKGAKDRYRCVGARRRTVEDYEHHTVIKEWYEPSCGLFGIKDIEQKNEVL</sequence>
<accession>A0AAC8UBR1</accession>
<evidence type="ECO:0000313" key="1">
    <source>
        <dbReference type="EMBL" id="AKO31986.1"/>
    </source>
</evidence>
<dbReference type="EMBL" id="CP011219">
    <property type="protein sequence ID" value="AKO31986.1"/>
    <property type="molecule type" value="Genomic_DNA"/>
</dbReference>
<name>A0AAC8UBR1_HAEDC</name>
<proteinExistence type="predicted"/>
<gene>
    <name evidence="1" type="ORF">RZ57_01945</name>
</gene>
<dbReference type="AlphaFoldDB" id="A0AAC8UBR1"/>
<reference evidence="1 2" key="1">
    <citation type="journal article" date="2015" name="PLoS Negl. Trop. Dis.">
        <title>Haemophilus ducreyi Cutaneous Ulcer Strains Are Nearly Identical to Class I Genital Ulcer Strains.</title>
        <authorList>
            <person name="Gangaiah D."/>
            <person name="Webb K.M."/>
            <person name="Humphreys T.L."/>
            <person name="Fortney K.R."/>
            <person name="Toh E."/>
            <person name="Tai A."/>
            <person name="Katz S.S."/>
            <person name="Pillay A."/>
            <person name="Chen C.Y."/>
            <person name="Roberts S.A."/>
            <person name="Munson R.S.Jr."/>
            <person name="Spinola S.M."/>
        </authorList>
    </citation>
    <scope>NUCLEOTIDE SEQUENCE [LARGE SCALE GENOMIC DNA]</scope>
    <source>
        <strain evidence="2">CLU2</strain>
    </source>
</reference>
<dbReference type="Proteomes" id="UP000060132">
    <property type="component" value="Chromosome"/>
</dbReference>
<dbReference type="RefSeq" id="WP_010944497.1">
    <property type="nucleotide sequence ID" value="NZ_CP011218.1"/>
</dbReference>